<evidence type="ECO:0000313" key="3">
    <source>
        <dbReference type="Proteomes" id="UP000064029"/>
    </source>
</evidence>
<dbReference type="GO" id="GO:0016787">
    <property type="term" value="F:hydrolase activity"/>
    <property type="evidence" value="ECO:0007669"/>
    <property type="project" value="UniProtKB-KW"/>
</dbReference>
<protein>
    <submittedName>
        <fullName evidence="2">Alpha/beta hydrolase</fullName>
    </submittedName>
</protein>
<dbReference type="OrthoDB" id="9780765at2"/>
<comment type="caution">
    <text evidence="2">The sequence shown here is derived from an EMBL/GenBank/DDBJ whole genome shotgun (WGS) entry which is preliminary data.</text>
</comment>
<evidence type="ECO:0000313" key="2">
    <source>
        <dbReference type="EMBL" id="KVG68785.1"/>
    </source>
</evidence>
<dbReference type="Gene3D" id="3.40.50.1820">
    <property type="entry name" value="alpha/beta hydrolase"/>
    <property type="match status" value="1"/>
</dbReference>
<dbReference type="InterPro" id="IPR000073">
    <property type="entry name" value="AB_hydrolase_1"/>
</dbReference>
<dbReference type="AlphaFoldDB" id="A0A103RJ56"/>
<feature type="domain" description="AB hydrolase-1" evidence="1">
    <location>
        <begin position="21"/>
        <end position="250"/>
    </location>
</feature>
<sequence>MAYFTSSERRNYFAVFGTGRPLVLLHGITNSGRAWGAQLGPFVAAGYQVIVPDHAGHGASGPLQAPVSVADLADDVRTLLDELAIGSADVVGLSLGGLVTMQLALEAPERVGRLVIANSFPAFNGDDVRAMVRSWIDTFREPDGPTKRFEKTWPINASEAFRRSAEGMRMYQLLHGLAAVANGESLAHVAEGIVGFDAEARLSHLEHDTLFVAGALDTMSPPALSRRMAEAAPRGRYIELPHAAHLSNVDSAQAFNEAVLAFLSDKG</sequence>
<dbReference type="Pfam" id="PF00561">
    <property type="entry name" value="Abhydrolase_1"/>
    <property type="match status" value="1"/>
</dbReference>
<dbReference type="EMBL" id="LOXM01000108">
    <property type="protein sequence ID" value="KVG68785.1"/>
    <property type="molecule type" value="Genomic_DNA"/>
</dbReference>
<dbReference type="InterPro" id="IPR029058">
    <property type="entry name" value="AB_hydrolase_fold"/>
</dbReference>
<gene>
    <name evidence="2" type="ORF">WJ33_23440</name>
</gene>
<organism evidence="2 3">
    <name type="scientific">Burkholderia ubonensis</name>
    <dbReference type="NCBI Taxonomy" id="101571"/>
    <lineage>
        <taxon>Bacteria</taxon>
        <taxon>Pseudomonadati</taxon>
        <taxon>Pseudomonadota</taxon>
        <taxon>Betaproteobacteria</taxon>
        <taxon>Burkholderiales</taxon>
        <taxon>Burkholderiaceae</taxon>
        <taxon>Burkholderia</taxon>
        <taxon>Burkholderia cepacia complex</taxon>
    </lineage>
</organism>
<dbReference type="PANTHER" id="PTHR43194">
    <property type="entry name" value="HYDROLASE ALPHA/BETA FOLD FAMILY"/>
    <property type="match status" value="1"/>
</dbReference>
<name>A0A103RJ56_9BURK</name>
<proteinExistence type="predicted"/>
<reference evidence="2 3" key="1">
    <citation type="submission" date="2015-11" db="EMBL/GenBank/DDBJ databases">
        <title>Expanding the genomic diversity of Burkholderia species for the development of highly accurate diagnostics.</title>
        <authorList>
            <person name="Sahl J."/>
            <person name="Keim P."/>
            <person name="Wagner D."/>
        </authorList>
    </citation>
    <scope>NUCLEOTIDE SEQUENCE [LARGE SCALE GENOMIC DNA]</scope>
    <source>
        <strain evidence="2 3">MSMB2036</strain>
    </source>
</reference>
<keyword evidence="2" id="KW-0378">Hydrolase</keyword>
<dbReference type="PANTHER" id="PTHR43194:SF2">
    <property type="entry name" value="PEROXISOMAL MEMBRANE PROTEIN LPX1"/>
    <property type="match status" value="1"/>
</dbReference>
<evidence type="ECO:0000259" key="1">
    <source>
        <dbReference type="Pfam" id="PF00561"/>
    </source>
</evidence>
<dbReference type="RefSeq" id="WP_059751028.1">
    <property type="nucleotide sequence ID" value="NZ_LOXM01000108.1"/>
</dbReference>
<dbReference type="PRINTS" id="PR00111">
    <property type="entry name" value="ABHYDROLASE"/>
</dbReference>
<dbReference type="Proteomes" id="UP000064029">
    <property type="component" value="Unassembled WGS sequence"/>
</dbReference>
<accession>A0A103RJ56</accession>
<dbReference type="InterPro" id="IPR050228">
    <property type="entry name" value="Carboxylesterase_BioH"/>
</dbReference>
<dbReference type="SUPFAM" id="SSF53474">
    <property type="entry name" value="alpha/beta-Hydrolases"/>
    <property type="match status" value="1"/>
</dbReference>